<dbReference type="InterPro" id="IPR036701">
    <property type="entry name" value="RraB-like_sf"/>
</dbReference>
<dbReference type="OrthoDB" id="7839302at2"/>
<accession>A0A4P6ZYS6</accession>
<dbReference type="AlphaFoldDB" id="A0A4P6ZYS6"/>
<dbReference type="Gene3D" id="3.30.70.970">
    <property type="entry name" value="RraB-like"/>
    <property type="match status" value="1"/>
</dbReference>
<sequence>MCIVHNVLESLVGLGDKLKVRRKIEHIALFQNEKMMKLFTIAVKKEVFTLEEGSSEKDDETIMLCTFPG</sequence>
<dbReference type="Proteomes" id="UP000294292">
    <property type="component" value="Chromosome"/>
</dbReference>
<dbReference type="Pfam" id="PF06877">
    <property type="entry name" value="RraB"/>
    <property type="match status" value="1"/>
</dbReference>
<dbReference type="EMBL" id="CP038015">
    <property type="protein sequence ID" value="QBP41249.1"/>
    <property type="molecule type" value="Genomic_DNA"/>
</dbReference>
<evidence type="ECO:0000313" key="3">
    <source>
        <dbReference type="Proteomes" id="UP000294292"/>
    </source>
</evidence>
<reference evidence="2 3" key="1">
    <citation type="submission" date="2019-03" db="EMBL/GenBank/DDBJ databases">
        <title>Complete genome sequence of Paenisporosarcina antarctica CGMCC 1.6503T.</title>
        <authorList>
            <person name="Rong J.-C."/>
            <person name="Chi N.-Y."/>
            <person name="Zhang Q.-F."/>
        </authorList>
    </citation>
    <scope>NUCLEOTIDE SEQUENCE [LARGE SCALE GENOMIC DNA]</scope>
    <source>
        <strain evidence="2 3">CGMCC 1.6503</strain>
    </source>
</reference>
<keyword evidence="3" id="KW-1185">Reference proteome</keyword>
<evidence type="ECO:0000259" key="1">
    <source>
        <dbReference type="Pfam" id="PF06877"/>
    </source>
</evidence>
<dbReference type="RefSeq" id="WP_134209894.1">
    <property type="nucleotide sequence ID" value="NZ_CP038015.1"/>
</dbReference>
<dbReference type="SUPFAM" id="SSF89946">
    <property type="entry name" value="Hypothetical protein VC0424"/>
    <property type="match status" value="1"/>
</dbReference>
<dbReference type="InterPro" id="IPR009671">
    <property type="entry name" value="RraB_dom"/>
</dbReference>
<dbReference type="KEGG" id="panc:E2636_08920"/>
<proteinExistence type="predicted"/>
<name>A0A4P6ZYS6_9BACL</name>
<feature type="domain" description="Regulator of ribonuclease activity B" evidence="1">
    <location>
        <begin position="6"/>
        <end position="65"/>
    </location>
</feature>
<evidence type="ECO:0000313" key="2">
    <source>
        <dbReference type="EMBL" id="QBP41249.1"/>
    </source>
</evidence>
<protein>
    <recommendedName>
        <fullName evidence="1">Regulator of ribonuclease activity B domain-containing protein</fullName>
    </recommendedName>
</protein>
<organism evidence="2 3">
    <name type="scientific">Paenisporosarcina antarctica</name>
    <dbReference type="NCBI Taxonomy" id="417367"/>
    <lineage>
        <taxon>Bacteria</taxon>
        <taxon>Bacillati</taxon>
        <taxon>Bacillota</taxon>
        <taxon>Bacilli</taxon>
        <taxon>Bacillales</taxon>
        <taxon>Caryophanaceae</taxon>
        <taxon>Paenisporosarcina</taxon>
    </lineage>
</organism>
<gene>
    <name evidence="2" type="ORF">E2636_08920</name>
</gene>